<feature type="signal peptide" evidence="1">
    <location>
        <begin position="1"/>
        <end position="22"/>
    </location>
</feature>
<dbReference type="Pfam" id="PF13715">
    <property type="entry name" value="CarbopepD_reg_2"/>
    <property type="match status" value="1"/>
</dbReference>
<dbReference type="InterPro" id="IPR008969">
    <property type="entry name" value="CarboxyPept-like_regulatory"/>
</dbReference>
<feature type="domain" description="AB hydrolase-1" evidence="2">
    <location>
        <begin position="137"/>
        <end position="245"/>
    </location>
</feature>
<dbReference type="RefSeq" id="WP_084138147.1">
    <property type="nucleotide sequence ID" value="NZ_FQWQ01000002.1"/>
</dbReference>
<name>A0A1M5QWC0_9BACT</name>
<evidence type="ECO:0000259" key="2">
    <source>
        <dbReference type="Pfam" id="PF00561"/>
    </source>
</evidence>
<dbReference type="InterPro" id="IPR029058">
    <property type="entry name" value="AB_hydrolase_fold"/>
</dbReference>
<protein>
    <submittedName>
        <fullName evidence="3">Alpha/beta hydrolase family protein</fullName>
    </submittedName>
</protein>
<reference evidence="3 4" key="1">
    <citation type="submission" date="2016-11" db="EMBL/GenBank/DDBJ databases">
        <authorList>
            <person name="Jaros S."/>
            <person name="Januszkiewicz K."/>
            <person name="Wedrychowicz H."/>
        </authorList>
    </citation>
    <scope>NUCLEOTIDE SEQUENCE [LARGE SCALE GENOMIC DNA]</scope>
    <source>
        <strain evidence="3 4">DSM 24574</strain>
    </source>
</reference>
<dbReference type="Gene3D" id="3.40.50.1820">
    <property type="entry name" value="alpha/beta hydrolase"/>
    <property type="match status" value="2"/>
</dbReference>
<dbReference type="EMBL" id="FQWQ01000002">
    <property type="protein sequence ID" value="SHH18176.1"/>
    <property type="molecule type" value="Genomic_DNA"/>
</dbReference>
<evidence type="ECO:0000313" key="3">
    <source>
        <dbReference type="EMBL" id="SHH18176.1"/>
    </source>
</evidence>
<keyword evidence="3" id="KW-0378">Hydrolase</keyword>
<dbReference type="OrthoDB" id="9814760at2"/>
<keyword evidence="1" id="KW-0732">Signal</keyword>
<organism evidence="3 4">
    <name type="scientific">Chryseolinea serpens</name>
    <dbReference type="NCBI Taxonomy" id="947013"/>
    <lineage>
        <taxon>Bacteria</taxon>
        <taxon>Pseudomonadati</taxon>
        <taxon>Bacteroidota</taxon>
        <taxon>Cytophagia</taxon>
        <taxon>Cytophagales</taxon>
        <taxon>Fulvivirgaceae</taxon>
        <taxon>Chryseolinea</taxon>
    </lineage>
</organism>
<dbReference type="Proteomes" id="UP000184212">
    <property type="component" value="Unassembled WGS sequence"/>
</dbReference>
<proteinExistence type="predicted"/>
<dbReference type="STRING" id="947013.SAMN04488109_3041"/>
<keyword evidence="4" id="KW-1185">Reference proteome</keyword>
<gene>
    <name evidence="3" type="ORF">SAMN04488109_3041</name>
</gene>
<dbReference type="SUPFAM" id="SSF53474">
    <property type="entry name" value="alpha/beta-Hydrolases"/>
    <property type="match status" value="1"/>
</dbReference>
<dbReference type="GO" id="GO:0016787">
    <property type="term" value="F:hydrolase activity"/>
    <property type="evidence" value="ECO:0007669"/>
    <property type="project" value="UniProtKB-KW"/>
</dbReference>
<feature type="chain" id="PRO_5013064768" evidence="1">
    <location>
        <begin position="23"/>
        <end position="630"/>
    </location>
</feature>
<dbReference type="SUPFAM" id="SSF49464">
    <property type="entry name" value="Carboxypeptidase regulatory domain-like"/>
    <property type="match status" value="1"/>
</dbReference>
<dbReference type="Pfam" id="PF00561">
    <property type="entry name" value="Abhydrolase_1"/>
    <property type="match status" value="1"/>
</dbReference>
<dbReference type="AlphaFoldDB" id="A0A1M5QWC0"/>
<evidence type="ECO:0000256" key="1">
    <source>
        <dbReference type="SAM" id="SignalP"/>
    </source>
</evidence>
<evidence type="ECO:0000313" key="4">
    <source>
        <dbReference type="Proteomes" id="UP000184212"/>
    </source>
</evidence>
<dbReference type="InterPro" id="IPR000073">
    <property type="entry name" value="AB_hydrolase_1"/>
</dbReference>
<sequence>MRVFVATAVLIFLKSLTAPVHAQPYQAGFKIISTYDSSRLYKPDSRLSDKLHFRPMDIDLWYPAEIVSSDTIASFSDLVHLFEIRSNFYDDTKRYDGLTDELLQYICAGLNCKDYHALKKIKTNSYWNAKPIARSFPLILYLAGFNGMSYENYLLFEALAKNGFVVASISSIGAYPGNMTMDSLGVYEQIGDANFVIDHLRKRHTLSNEIGLIGYSWGGLASAIMAMTEPGKIKAVVSLDGSEQFMYGNPEEDEKLTRIREGTFFKPEAIRSSFLYLDSDIAEGDDSPDSIYNISDHISGDKIYLKIKHSKHEDFSSLSVMASEDRILAPYDVIQVLTVDYMLDKLQGSQIFYEKIPTEKVTRHFSPPPAGKDSRAVDKMLLKGTIRDQTTNLPLPYVNIGILNKDKGTTSNLKGEFQLPLVDSNLHDTLRISMVGYEPRDFYLKDVFKIQKQLKVHLKEKTIELKEVGITDKKLVTRILGNKTDSKFFGGKFASGDLGSELAIRIKIKNTPTYLENFSFTISYNTADTATFRVNIYNVKNGLPFENILTHNIIATVNNRTGKIDIDLSAYNVTVSEDVFIGLQWLEGSHSSGVTFSAGFTNHKTYYRKASQARWKKYPMGVGFNVTAKY</sequence>
<accession>A0A1M5QWC0</accession>